<dbReference type="Proteomes" id="UP000524404">
    <property type="component" value="Unassembled WGS sequence"/>
</dbReference>
<organism evidence="1 2">
    <name type="scientific">Arcicella rosea</name>
    <dbReference type="NCBI Taxonomy" id="502909"/>
    <lineage>
        <taxon>Bacteria</taxon>
        <taxon>Pseudomonadati</taxon>
        <taxon>Bacteroidota</taxon>
        <taxon>Cytophagia</taxon>
        <taxon>Cytophagales</taxon>
        <taxon>Flectobacillaceae</taxon>
        <taxon>Arcicella</taxon>
    </lineage>
</organism>
<proteinExistence type="predicted"/>
<dbReference type="SUPFAM" id="SSF53335">
    <property type="entry name" value="S-adenosyl-L-methionine-dependent methyltransferases"/>
    <property type="match status" value="1"/>
</dbReference>
<keyword evidence="1" id="KW-0489">Methyltransferase</keyword>
<dbReference type="Gene3D" id="3.40.50.150">
    <property type="entry name" value="Vaccinia Virus protein VP39"/>
    <property type="match status" value="1"/>
</dbReference>
<dbReference type="InterPro" id="IPR029063">
    <property type="entry name" value="SAM-dependent_MTases_sf"/>
</dbReference>
<dbReference type="EMBL" id="JACHKT010000010">
    <property type="protein sequence ID" value="MBB6003191.1"/>
    <property type="molecule type" value="Genomic_DNA"/>
</dbReference>
<keyword evidence="2" id="KW-1185">Reference proteome</keyword>
<comment type="caution">
    <text evidence="1">The sequence shown here is derived from an EMBL/GenBank/DDBJ whole genome shotgun (WGS) entry which is preliminary data.</text>
</comment>
<sequence length="257" mass="29725">MIKRYFQYLLASKNEHAIHSPFVFQLYTKIILAKSFQSPHFKNIEALRKRLKKNDKVIEITDFGAGSKIHSSNSRQIKQIAKSAEKPSKFGKLLFRLIQHFEPKVIFDLGTSLGITTLYEAKALQNAKVITFEGCPTTAKIAQENFDELSANNIEIVVGNLDETLATQIAKAETIDFAFFDANHRYEPTVKYFEMCLAKANESSLFIFDDIHWSEEMQEAWQYIKSHPSVMITIDLFFIGLVFFRKNQPKQHFILRF</sequence>
<dbReference type="CDD" id="cd02440">
    <property type="entry name" value="AdoMet_MTases"/>
    <property type="match status" value="1"/>
</dbReference>
<evidence type="ECO:0000313" key="2">
    <source>
        <dbReference type="Proteomes" id="UP000524404"/>
    </source>
</evidence>
<dbReference type="Pfam" id="PF13578">
    <property type="entry name" value="Methyltransf_24"/>
    <property type="match status" value="1"/>
</dbReference>
<accession>A0A841EUS6</accession>
<dbReference type="PANTHER" id="PTHR43836">
    <property type="entry name" value="CATECHOL O-METHYLTRANSFERASE 1-RELATED"/>
    <property type="match status" value="1"/>
</dbReference>
<protein>
    <submittedName>
        <fullName evidence="1">Putative O-methyltransferase YrrM</fullName>
    </submittedName>
</protein>
<gene>
    <name evidence="1" type="ORF">HNP25_001843</name>
</gene>
<name>A0A841EUS6_9BACT</name>
<dbReference type="AlphaFoldDB" id="A0A841EUS6"/>
<dbReference type="GO" id="GO:0008171">
    <property type="term" value="F:O-methyltransferase activity"/>
    <property type="evidence" value="ECO:0007669"/>
    <property type="project" value="TreeGrafter"/>
</dbReference>
<keyword evidence="1" id="KW-0808">Transferase</keyword>
<dbReference type="RefSeq" id="WP_184133495.1">
    <property type="nucleotide sequence ID" value="NZ_JACHKT010000010.1"/>
</dbReference>
<reference evidence="1 2" key="1">
    <citation type="submission" date="2020-08" db="EMBL/GenBank/DDBJ databases">
        <title>Functional genomics of gut bacteria from endangered species of beetles.</title>
        <authorList>
            <person name="Carlos-Shanley C."/>
        </authorList>
    </citation>
    <scope>NUCLEOTIDE SEQUENCE [LARGE SCALE GENOMIC DNA]</scope>
    <source>
        <strain evidence="1 2">S00070</strain>
    </source>
</reference>
<dbReference type="GO" id="GO:0032259">
    <property type="term" value="P:methylation"/>
    <property type="evidence" value="ECO:0007669"/>
    <property type="project" value="UniProtKB-KW"/>
</dbReference>
<evidence type="ECO:0000313" key="1">
    <source>
        <dbReference type="EMBL" id="MBB6003191.1"/>
    </source>
</evidence>
<dbReference type="PANTHER" id="PTHR43836:SF2">
    <property type="entry name" value="CATECHOL O-METHYLTRANSFERASE 1-RELATED"/>
    <property type="match status" value="1"/>
</dbReference>